<dbReference type="KEGG" id="lak:106162580"/>
<dbReference type="AlphaFoldDB" id="A0A1S3IAQ7"/>
<accession>A0A1S3IAQ7</accession>
<dbReference type="RefSeq" id="XP_013395350.1">
    <property type="nucleotide sequence ID" value="XM_013539896.1"/>
</dbReference>
<dbReference type="InParanoid" id="A0A1S3IAQ7"/>
<dbReference type="GeneID" id="106162580"/>
<gene>
    <name evidence="2" type="primary">LOC106162580</name>
</gene>
<evidence type="ECO:0000313" key="2">
    <source>
        <dbReference type="RefSeq" id="XP_013395350.1"/>
    </source>
</evidence>
<name>A0A1S3IAQ7_LINAN</name>
<dbReference type="Proteomes" id="UP000085678">
    <property type="component" value="Unplaced"/>
</dbReference>
<keyword evidence="1" id="KW-1185">Reference proteome</keyword>
<evidence type="ECO:0000313" key="1">
    <source>
        <dbReference type="Proteomes" id="UP000085678"/>
    </source>
</evidence>
<dbReference type="OrthoDB" id="5972840at2759"/>
<sequence length="223" mass="25377">MISLSAHYKVIEEDGARWRLFWWYKANTTWPALVSDVLQDKYGDCDASAPYCFGRLPEALMENQAEMLGIDSADNAYRWKFNSNNRVSHAVWEAFHDHKDAQVKNVDVWNPKVIRGTAPKAAQDSFHYRMEHGVRSLQIDDDNCDCLTSLSMGHGMCLEGFSTQYGPENVYGVDLLYDTYCNTPKPSNGLFLYFRDDDDCMNVTCPANKVCVDGIYSYVCVDA</sequence>
<reference evidence="2" key="1">
    <citation type="submission" date="2025-08" db="UniProtKB">
        <authorList>
            <consortium name="RefSeq"/>
        </authorList>
    </citation>
    <scope>IDENTIFICATION</scope>
    <source>
        <tissue evidence="2">Gonads</tissue>
    </source>
</reference>
<protein>
    <submittedName>
        <fullName evidence="2">Uncharacterized protein LOC106162580</fullName>
    </submittedName>
</protein>
<proteinExistence type="predicted"/>
<organism evidence="1 2">
    <name type="scientific">Lingula anatina</name>
    <name type="common">Brachiopod</name>
    <name type="synonym">Lingula unguis</name>
    <dbReference type="NCBI Taxonomy" id="7574"/>
    <lineage>
        <taxon>Eukaryota</taxon>
        <taxon>Metazoa</taxon>
        <taxon>Spiralia</taxon>
        <taxon>Lophotrochozoa</taxon>
        <taxon>Brachiopoda</taxon>
        <taxon>Linguliformea</taxon>
        <taxon>Lingulata</taxon>
        <taxon>Lingulida</taxon>
        <taxon>Linguloidea</taxon>
        <taxon>Lingulidae</taxon>
        <taxon>Lingula</taxon>
    </lineage>
</organism>